<dbReference type="InterPro" id="IPR000600">
    <property type="entry name" value="ROK"/>
</dbReference>
<evidence type="ECO:0000313" key="2">
    <source>
        <dbReference type="Proteomes" id="UP000610960"/>
    </source>
</evidence>
<dbReference type="Proteomes" id="UP000610960">
    <property type="component" value="Unassembled WGS sequence"/>
</dbReference>
<keyword evidence="2" id="KW-1185">Reference proteome</keyword>
<sequence length="326" mass="35060">MNYIGIDIGATNIRIGIIDENQELIAKQKLFKPQIRNEYDVANIILDSINKIDAGNLGGVGIGAAGLLDLESGDVSFSSNMPIHRIKLAEPLIRSLHLPVVVLNDASAAAYGEYLARKDDVQDLAYISIGTGIGAGIIIDGDILMGRNGNAHEAGCIIVDFNSKARCSCGGLGHWEAFASGTNMPKIFREYVSSRKADQSANRLLISMDESKISAEDIFGLAANGDAIASDFIDYIMKINTAGLASIINLFDPQLIVLGGSVALNNRDAFIRGINKYINSFVTVHEYRIDFAKYGDDAGIIGAAAAIRSPSPRLSKLINKYMEKYG</sequence>
<comment type="caution">
    <text evidence="1">The sequence shown here is derived from an EMBL/GenBank/DDBJ whole genome shotgun (WGS) entry which is preliminary data.</text>
</comment>
<reference evidence="1" key="1">
    <citation type="journal article" date="2014" name="Int. J. Syst. Evol. Microbiol.">
        <title>Complete genome sequence of Corynebacterium casei LMG S-19264T (=DSM 44701T), isolated from a smear-ripened cheese.</title>
        <authorList>
            <consortium name="US DOE Joint Genome Institute (JGI-PGF)"/>
            <person name="Walter F."/>
            <person name="Albersmeier A."/>
            <person name="Kalinowski J."/>
            <person name="Ruckert C."/>
        </authorList>
    </citation>
    <scope>NUCLEOTIDE SEQUENCE</scope>
    <source>
        <strain evidence="1">JCM 10088</strain>
    </source>
</reference>
<dbReference type="SUPFAM" id="SSF53067">
    <property type="entry name" value="Actin-like ATPase domain"/>
    <property type="match status" value="1"/>
</dbReference>
<dbReference type="Pfam" id="PF00480">
    <property type="entry name" value="ROK"/>
    <property type="match status" value="1"/>
</dbReference>
<organism evidence="1 2">
    <name type="scientific">Thermocladium modestius</name>
    <dbReference type="NCBI Taxonomy" id="62609"/>
    <lineage>
        <taxon>Archaea</taxon>
        <taxon>Thermoproteota</taxon>
        <taxon>Thermoprotei</taxon>
        <taxon>Thermoproteales</taxon>
        <taxon>Thermoproteaceae</taxon>
        <taxon>Thermocladium</taxon>
    </lineage>
</organism>
<dbReference type="GO" id="GO:0009384">
    <property type="term" value="F:N-acylmannosamine kinase activity"/>
    <property type="evidence" value="ECO:0007669"/>
    <property type="project" value="TreeGrafter"/>
</dbReference>
<accession>A0A830GT29</accession>
<dbReference type="OrthoDB" id="206224at2157"/>
<dbReference type="AlphaFoldDB" id="A0A830GT29"/>
<dbReference type="PANTHER" id="PTHR18964:SF149">
    <property type="entry name" value="BIFUNCTIONAL UDP-N-ACETYLGLUCOSAMINE 2-EPIMERASE_N-ACETYLMANNOSAMINE KINASE"/>
    <property type="match status" value="1"/>
</dbReference>
<keyword evidence="1" id="KW-0808">Transferase</keyword>
<dbReference type="EMBL" id="BMNL01000001">
    <property type="protein sequence ID" value="GGP19585.1"/>
    <property type="molecule type" value="Genomic_DNA"/>
</dbReference>
<keyword evidence="1" id="KW-0418">Kinase</keyword>
<evidence type="ECO:0000313" key="1">
    <source>
        <dbReference type="EMBL" id="GGP19585.1"/>
    </source>
</evidence>
<gene>
    <name evidence="1" type="ORF">GCM10007981_03860</name>
</gene>
<reference evidence="1" key="2">
    <citation type="submission" date="2020-09" db="EMBL/GenBank/DDBJ databases">
        <authorList>
            <person name="Sun Q."/>
            <person name="Ohkuma M."/>
        </authorList>
    </citation>
    <scope>NUCLEOTIDE SEQUENCE</scope>
    <source>
        <strain evidence="1">JCM 10088</strain>
    </source>
</reference>
<dbReference type="GO" id="GO:0008761">
    <property type="term" value="F:UDP-N-acetylglucosamine 2-epimerase activity"/>
    <property type="evidence" value="ECO:0007669"/>
    <property type="project" value="TreeGrafter"/>
</dbReference>
<dbReference type="RefSeq" id="WP_188595772.1">
    <property type="nucleotide sequence ID" value="NZ_BMNL01000001.1"/>
</dbReference>
<name>A0A830GT29_9CREN</name>
<dbReference type="PANTHER" id="PTHR18964">
    <property type="entry name" value="ROK (REPRESSOR, ORF, KINASE) FAMILY"/>
    <property type="match status" value="1"/>
</dbReference>
<dbReference type="InterPro" id="IPR043129">
    <property type="entry name" value="ATPase_NBD"/>
</dbReference>
<proteinExistence type="predicted"/>
<dbReference type="Gene3D" id="3.30.420.40">
    <property type="match status" value="2"/>
</dbReference>
<protein>
    <submittedName>
        <fullName evidence="1">Glucokinase</fullName>
    </submittedName>
</protein>